<dbReference type="Gene3D" id="2.10.25.10">
    <property type="entry name" value="Laminin"/>
    <property type="match status" value="1"/>
</dbReference>
<dbReference type="InterPro" id="IPR000742">
    <property type="entry name" value="EGF"/>
</dbReference>
<name>A0A914Z2I2_9BILA</name>
<dbReference type="InterPro" id="IPR051830">
    <property type="entry name" value="NOTCH_homolog"/>
</dbReference>
<evidence type="ECO:0000259" key="2">
    <source>
        <dbReference type="PROSITE" id="PS50026"/>
    </source>
</evidence>
<feature type="domain" description="EGF-like" evidence="2">
    <location>
        <begin position="26"/>
        <end position="60"/>
    </location>
</feature>
<proteinExistence type="predicted"/>
<dbReference type="PANTHER" id="PTHR24033">
    <property type="entry name" value="EGF-LIKE DOMAIN-CONTAINING PROTEIN"/>
    <property type="match status" value="1"/>
</dbReference>
<dbReference type="InterPro" id="IPR014756">
    <property type="entry name" value="Ig_E-set"/>
</dbReference>
<dbReference type="Proteomes" id="UP000887577">
    <property type="component" value="Unplaced"/>
</dbReference>
<comment type="caution">
    <text evidence="1">Lacks conserved residue(s) required for the propagation of feature annotation.</text>
</comment>
<dbReference type="WBParaSite" id="PSU_v2.g6563.t1">
    <property type="protein sequence ID" value="PSU_v2.g6563.t1"/>
    <property type="gene ID" value="PSU_v2.g6563"/>
</dbReference>
<dbReference type="Pfam" id="PF01833">
    <property type="entry name" value="TIG"/>
    <property type="match status" value="1"/>
</dbReference>
<dbReference type="PROSITE" id="PS00022">
    <property type="entry name" value="EGF_1"/>
    <property type="match status" value="1"/>
</dbReference>
<keyword evidence="3" id="KW-1185">Reference proteome</keyword>
<evidence type="ECO:0000313" key="3">
    <source>
        <dbReference type="Proteomes" id="UP000887577"/>
    </source>
</evidence>
<protein>
    <submittedName>
        <fullName evidence="4">EGF-like domain-containing protein</fullName>
    </submittedName>
</protein>
<dbReference type="GO" id="GO:0032259">
    <property type="term" value="P:methylation"/>
    <property type="evidence" value="ECO:0007669"/>
    <property type="project" value="InterPro"/>
</dbReference>
<dbReference type="AlphaFoldDB" id="A0A914Z2I2"/>
<dbReference type="PROSITE" id="PS00092">
    <property type="entry name" value="N6_MTASE"/>
    <property type="match status" value="1"/>
</dbReference>
<dbReference type="CDD" id="cd00054">
    <property type="entry name" value="EGF_CA"/>
    <property type="match status" value="1"/>
</dbReference>
<accession>A0A914Z2I2</accession>
<dbReference type="GO" id="GO:0008168">
    <property type="term" value="F:methyltransferase activity"/>
    <property type="evidence" value="ECO:0007669"/>
    <property type="project" value="InterPro"/>
</dbReference>
<dbReference type="SUPFAM" id="SSF81296">
    <property type="entry name" value="E set domains"/>
    <property type="match status" value="1"/>
</dbReference>
<dbReference type="InterPro" id="IPR002909">
    <property type="entry name" value="IPT_dom"/>
</dbReference>
<dbReference type="InterPro" id="IPR002052">
    <property type="entry name" value="DNA_methylase_N6_adenine_CS"/>
</dbReference>
<sequence>MIPSSLPNTTNTFGVCPLGFNGENCDIPDCSALSNCSNAGICVHSNICKCAPNYFGIDCSQCSGWFCNQCDFFCVHGQCDAITKTCRCRRGWSGAACDICLMKNCSTEPMIKMILPQTAEWINENEYVYVHGTDLPKPDDMRYHCLFGGISTTGNWLSSELIRCSIPSRANPGKHVFNVIPYGTKVYVPNENSKTVHFTFYIPCDSEKCQGHCFGPLCLCNQFQIGQNCENKIQQLQNRTEELKDPSIIRSREGEAYIVQIPTQSSTAVMKVFSTISDLDMDPFRHSVTWKFPKGNIIPYNIDVHLIDEKVDLNVRWSLVIEPSYTPLTGKIVKSGINNGYLLKGFIEYSNGSNASFNNVPILLDVLSSSNPNAILESFEITSISPTAFSHIFYPFSGTKESETYTVRAKHPGKKNDTTNCATWTLKRLKIKPEKQSIKIINGTATTNYFVNAKAINCQNFHVTVFQPVEFIFIDSFDLFGDKATVTFNVSKNIFDLPRITNVTIAFFCDKYSGIFVKQQFLSADNSIAADIQISPKSLEFYSSSTTFPQYILLKIAINSIPYNLEEESLISDTNILPFYVVASNPPYLNNPTIYRNGSKIEVLLGLSQSWHANVGEGILYFPNSKEPWIKIPYRIKASLNGIELIVTAKGFVTNETNVIDYPLEISIKDIKGQKLVQRMIYLNGNNLNQELYVNFIFKQSPTNVTTFIGFENQKEDSEFYLEKNVSSNEILKASSGFRSLVKISRNTKYALKNDKYYLPPYCNIVKQSVPFYYAVDGYDEKSFEGSLEYMVDKRISEMDKAVICENESNDVVIPELTSIVFDCAAAKILECRAFYQPIQSCGALWSTIPDDTVSIHVYALFMNLKANCKLSDVDLKTVQALIE</sequence>
<evidence type="ECO:0000256" key="1">
    <source>
        <dbReference type="PROSITE-ProRule" id="PRU00076"/>
    </source>
</evidence>
<dbReference type="GO" id="GO:0003676">
    <property type="term" value="F:nucleic acid binding"/>
    <property type="evidence" value="ECO:0007669"/>
    <property type="project" value="InterPro"/>
</dbReference>
<keyword evidence="1" id="KW-0245">EGF-like domain</keyword>
<dbReference type="SMART" id="SM00181">
    <property type="entry name" value="EGF"/>
    <property type="match status" value="3"/>
</dbReference>
<evidence type="ECO:0000313" key="4">
    <source>
        <dbReference type="WBParaSite" id="PSU_v2.g6563.t1"/>
    </source>
</evidence>
<dbReference type="Gene3D" id="2.60.40.10">
    <property type="entry name" value="Immunoglobulins"/>
    <property type="match status" value="1"/>
</dbReference>
<dbReference type="InterPro" id="IPR013783">
    <property type="entry name" value="Ig-like_fold"/>
</dbReference>
<keyword evidence="1" id="KW-1015">Disulfide bond</keyword>
<feature type="disulfide bond" evidence="1">
    <location>
        <begin position="50"/>
        <end position="59"/>
    </location>
</feature>
<dbReference type="PANTHER" id="PTHR24033:SF224">
    <property type="entry name" value="C-TYPE LECTIN"/>
    <property type="match status" value="1"/>
</dbReference>
<reference evidence="4" key="1">
    <citation type="submission" date="2022-11" db="UniProtKB">
        <authorList>
            <consortium name="WormBaseParasite"/>
        </authorList>
    </citation>
    <scope>IDENTIFICATION</scope>
</reference>
<dbReference type="PROSITE" id="PS50026">
    <property type="entry name" value="EGF_3"/>
    <property type="match status" value="1"/>
</dbReference>
<organism evidence="3 4">
    <name type="scientific">Panagrolaimus superbus</name>
    <dbReference type="NCBI Taxonomy" id="310955"/>
    <lineage>
        <taxon>Eukaryota</taxon>
        <taxon>Metazoa</taxon>
        <taxon>Ecdysozoa</taxon>
        <taxon>Nematoda</taxon>
        <taxon>Chromadorea</taxon>
        <taxon>Rhabditida</taxon>
        <taxon>Tylenchina</taxon>
        <taxon>Panagrolaimomorpha</taxon>
        <taxon>Panagrolaimoidea</taxon>
        <taxon>Panagrolaimidae</taxon>
        <taxon>Panagrolaimus</taxon>
    </lineage>
</organism>